<dbReference type="InterPro" id="IPR005225">
    <property type="entry name" value="Small_GTP-bd"/>
</dbReference>
<keyword evidence="5" id="KW-0175">Coiled coil</keyword>
<dbReference type="Gene3D" id="3.40.50.300">
    <property type="entry name" value="P-loop containing nucleotide triphosphate hydrolases"/>
    <property type="match status" value="1"/>
</dbReference>
<dbReference type="GO" id="GO:0060170">
    <property type="term" value="C:ciliary membrane"/>
    <property type="evidence" value="ECO:0007669"/>
    <property type="project" value="TreeGrafter"/>
</dbReference>
<feature type="binding site" evidence="4">
    <location>
        <position position="34"/>
    </location>
    <ligand>
        <name>Mg(2+)</name>
        <dbReference type="ChEBI" id="CHEBI:18420"/>
    </ligand>
</feature>
<sequence>MGNAFSNCLCTKHRIGSLREITLLMIGLDNAGKTCTVKHLLGESTADAVPTIGFSSISLKHGKYNITIYDLGGGPKIRGIWKKYYALVHGLIFVVDASDSQRLEECKAEIVSVLKHDKIAGKPMLMLVNKQDVSGAIDETELVSRLDLEVLVNEQKCPTRVEASCAIYDDSKVKDPGIQEGFNWLIGIISRDFNELHKRVEEEVKEQRREEEKEQEERMKRVQKIREERERLAELSEKAKEDSCEDDDVIIGNPFKSCDIIKAELEERERNKMLGPTTPAVKIIHVSPTNSSEAKNREEIILHPLPLNQRVLANVDSHRMVPFPGTSNGDLHSPFVGEDEETKKKNKKNKKRFKNRIVPEIHDTTSISHISRGNELPPLRPSNEALTNGQPCVYVSPKRSQQNGKINWALAEELEPFRETSLAGCSSRRVEAWSDQIL</sequence>
<evidence type="ECO:0000256" key="2">
    <source>
        <dbReference type="ARBA" id="ARBA00023134"/>
    </source>
</evidence>
<dbReference type="PANTHER" id="PTHR46090">
    <property type="entry name" value="ADP-RIBOSYLATION FACTOR-LIKE PROTEIN 13B"/>
    <property type="match status" value="1"/>
</dbReference>
<dbReference type="InterPro" id="IPR006689">
    <property type="entry name" value="Small_GTPase_ARF/SAR"/>
</dbReference>
<feature type="coiled-coil region" evidence="5">
    <location>
        <begin position="190"/>
        <end position="245"/>
    </location>
</feature>
<dbReference type="SUPFAM" id="SSF52540">
    <property type="entry name" value="P-loop containing nucleoside triphosphate hydrolases"/>
    <property type="match status" value="1"/>
</dbReference>
<evidence type="ECO:0000256" key="4">
    <source>
        <dbReference type="PIRSR" id="PIRSR606689-2"/>
    </source>
</evidence>
<dbReference type="GO" id="GO:0003924">
    <property type="term" value="F:GTPase activity"/>
    <property type="evidence" value="ECO:0007669"/>
    <property type="project" value="InterPro"/>
</dbReference>
<feature type="compositionally biased region" description="Basic residues" evidence="6">
    <location>
        <begin position="344"/>
        <end position="353"/>
    </location>
</feature>
<accession>A0AAV6VI44</accession>
<dbReference type="GO" id="GO:1905515">
    <property type="term" value="P:non-motile cilium assembly"/>
    <property type="evidence" value="ECO:0007669"/>
    <property type="project" value="TreeGrafter"/>
</dbReference>
<feature type="region of interest" description="Disordered" evidence="6">
    <location>
        <begin position="323"/>
        <end position="353"/>
    </location>
</feature>
<keyword evidence="1 3" id="KW-0547">Nucleotide-binding</keyword>
<dbReference type="PANTHER" id="PTHR46090:SF2">
    <property type="entry name" value="ADP-RIBOSYLATION FACTOR-LIKE PROTEIN 13B"/>
    <property type="match status" value="1"/>
</dbReference>
<dbReference type="PROSITE" id="PS51417">
    <property type="entry name" value="ARF"/>
    <property type="match status" value="1"/>
</dbReference>
<dbReference type="InterPro" id="IPR051995">
    <property type="entry name" value="Ciliary_GTPase"/>
</dbReference>
<dbReference type="GO" id="GO:0097730">
    <property type="term" value="C:non-motile cilium"/>
    <property type="evidence" value="ECO:0007669"/>
    <property type="project" value="TreeGrafter"/>
</dbReference>
<reference evidence="7 8" key="1">
    <citation type="journal article" date="2022" name="Nat. Ecol. Evol.">
        <title>A masculinizing supergene underlies an exaggerated male reproductive morph in a spider.</title>
        <authorList>
            <person name="Hendrickx F."/>
            <person name="De Corte Z."/>
            <person name="Sonet G."/>
            <person name="Van Belleghem S.M."/>
            <person name="Kostlbacher S."/>
            <person name="Vangestel C."/>
        </authorList>
    </citation>
    <scope>NUCLEOTIDE SEQUENCE [LARGE SCALE GENOMIC DNA]</scope>
    <source>
        <strain evidence="7">W744_W776</strain>
    </source>
</reference>
<evidence type="ECO:0008006" key="9">
    <source>
        <dbReference type="Google" id="ProtNLM"/>
    </source>
</evidence>
<dbReference type="SMART" id="SM00177">
    <property type="entry name" value="ARF"/>
    <property type="match status" value="1"/>
</dbReference>
<feature type="binding site" evidence="3">
    <location>
        <begin position="129"/>
        <end position="132"/>
    </location>
    <ligand>
        <name>GTP</name>
        <dbReference type="ChEBI" id="CHEBI:37565"/>
    </ligand>
</feature>
<dbReference type="PRINTS" id="PR00328">
    <property type="entry name" value="SAR1GTPBP"/>
</dbReference>
<dbReference type="NCBIfam" id="TIGR00231">
    <property type="entry name" value="small_GTP"/>
    <property type="match status" value="1"/>
</dbReference>
<dbReference type="Proteomes" id="UP000827092">
    <property type="component" value="Unassembled WGS sequence"/>
</dbReference>
<evidence type="ECO:0000256" key="6">
    <source>
        <dbReference type="SAM" id="MobiDB-lite"/>
    </source>
</evidence>
<protein>
    <recommendedName>
        <fullName evidence="9">ADP-ribosylation factor-like protein 13B</fullName>
    </recommendedName>
</protein>
<dbReference type="GO" id="GO:0097500">
    <property type="term" value="P:receptor localization to non-motile cilium"/>
    <property type="evidence" value="ECO:0007669"/>
    <property type="project" value="TreeGrafter"/>
</dbReference>
<evidence type="ECO:0000313" key="7">
    <source>
        <dbReference type="EMBL" id="KAG8196364.1"/>
    </source>
</evidence>
<evidence type="ECO:0000313" key="8">
    <source>
        <dbReference type="Proteomes" id="UP000827092"/>
    </source>
</evidence>
<dbReference type="EMBL" id="JAFNEN010000071">
    <property type="protein sequence ID" value="KAG8196364.1"/>
    <property type="molecule type" value="Genomic_DNA"/>
</dbReference>
<dbReference type="InterPro" id="IPR027417">
    <property type="entry name" value="P-loop_NTPase"/>
</dbReference>
<proteinExistence type="predicted"/>
<dbReference type="GO" id="GO:0046872">
    <property type="term" value="F:metal ion binding"/>
    <property type="evidence" value="ECO:0007669"/>
    <property type="project" value="UniProtKB-KW"/>
</dbReference>
<feature type="binding site" evidence="3">
    <location>
        <position position="73"/>
    </location>
    <ligand>
        <name>GTP</name>
        <dbReference type="ChEBI" id="CHEBI:37565"/>
    </ligand>
</feature>
<feature type="binding site" evidence="3">
    <location>
        <begin position="27"/>
        <end position="34"/>
    </location>
    <ligand>
        <name>GTP</name>
        <dbReference type="ChEBI" id="CHEBI:37565"/>
    </ligand>
</feature>
<dbReference type="AlphaFoldDB" id="A0AAV6VI44"/>
<keyword evidence="4" id="KW-0479">Metal-binding</keyword>
<organism evidence="7 8">
    <name type="scientific">Oedothorax gibbosus</name>
    <dbReference type="NCBI Taxonomy" id="931172"/>
    <lineage>
        <taxon>Eukaryota</taxon>
        <taxon>Metazoa</taxon>
        <taxon>Ecdysozoa</taxon>
        <taxon>Arthropoda</taxon>
        <taxon>Chelicerata</taxon>
        <taxon>Arachnida</taxon>
        <taxon>Araneae</taxon>
        <taxon>Araneomorphae</taxon>
        <taxon>Entelegynae</taxon>
        <taxon>Araneoidea</taxon>
        <taxon>Linyphiidae</taxon>
        <taxon>Erigoninae</taxon>
        <taxon>Oedothorax</taxon>
    </lineage>
</organism>
<dbReference type="FunFam" id="3.40.50.300:FF:000415">
    <property type="entry name" value="ADP-ribosylation factor-like GTPase 13B"/>
    <property type="match status" value="1"/>
</dbReference>
<feature type="binding site" evidence="4">
    <location>
        <position position="51"/>
    </location>
    <ligand>
        <name>Mg(2+)</name>
        <dbReference type="ChEBI" id="CHEBI:18420"/>
    </ligand>
</feature>
<comment type="caution">
    <text evidence="7">The sequence shown here is derived from an EMBL/GenBank/DDBJ whole genome shotgun (WGS) entry which is preliminary data.</text>
</comment>
<keyword evidence="2 3" id="KW-0342">GTP-binding</keyword>
<evidence type="ECO:0000256" key="3">
    <source>
        <dbReference type="PIRSR" id="PIRSR606689-1"/>
    </source>
</evidence>
<dbReference type="Pfam" id="PF00025">
    <property type="entry name" value="Arf"/>
    <property type="match status" value="1"/>
</dbReference>
<evidence type="ECO:0000256" key="1">
    <source>
        <dbReference type="ARBA" id="ARBA00022741"/>
    </source>
</evidence>
<dbReference type="SMART" id="SM00178">
    <property type="entry name" value="SAR"/>
    <property type="match status" value="1"/>
</dbReference>
<keyword evidence="8" id="KW-1185">Reference proteome</keyword>
<keyword evidence="4" id="KW-0460">Magnesium</keyword>
<name>A0AAV6VI44_9ARAC</name>
<dbReference type="GO" id="GO:0016192">
    <property type="term" value="P:vesicle-mediated transport"/>
    <property type="evidence" value="ECO:0007669"/>
    <property type="project" value="UniProtKB-ARBA"/>
</dbReference>
<evidence type="ECO:0000256" key="5">
    <source>
        <dbReference type="SAM" id="Coils"/>
    </source>
</evidence>
<dbReference type="GO" id="GO:0005525">
    <property type="term" value="F:GTP binding"/>
    <property type="evidence" value="ECO:0007669"/>
    <property type="project" value="UniProtKB-KW"/>
</dbReference>
<gene>
    <name evidence="7" type="ORF">JTE90_009582</name>
</gene>
<dbReference type="GO" id="GO:0051649">
    <property type="term" value="P:establishment of localization in cell"/>
    <property type="evidence" value="ECO:0007669"/>
    <property type="project" value="UniProtKB-ARBA"/>
</dbReference>